<dbReference type="GO" id="GO:0000455">
    <property type="term" value="P:enzyme-directed rRNA pseudouridine synthesis"/>
    <property type="evidence" value="ECO:0007669"/>
    <property type="project" value="UniProtKB-ARBA"/>
</dbReference>
<keyword evidence="5" id="KW-0694">RNA-binding</keyword>
<dbReference type="EC" id="5.4.99.-" evidence="6"/>
<comment type="similarity">
    <text evidence="1 6">Belongs to the pseudouridine synthase RsuA family.</text>
</comment>
<dbReference type="PANTHER" id="PTHR47683">
    <property type="entry name" value="PSEUDOURIDINE SYNTHASE FAMILY PROTEIN-RELATED"/>
    <property type="match status" value="1"/>
</dbReference>
<dbReference type="CDD" id="cd02870">
    <property type="entry name" value="PseudoU_synth_RsuA_like"/>
    <property type="match status" value="1"/>
</dbReference>
<evidence type="ECO:0000256" key="6">
    <source>
        <dbReference type="RuleBase" id="RU003887"/>
    </source>
</evidence>
<dbReference type="InterPro" id="IPR000748">
    <property type="entry name" value="PsdUridine_synth_RsuA/RluB/E/F"/>
</dbReference>
<evidence type="ECO:0000313" key="8">
    <source>
        <dbReference type="EMBL" id="OGG96761.1"/>
    </source>
</evidence>
<evidence type="ECO:0000256" key="2">
    <source>
        <dbReference type="ARBA" id="ARBA00023235"/>
    </source>
</evidence>
<accession>A0A1F6GF69</accession>
<dbReference type="InterPro" id="IPR006145">
    <property type="entry name" value="PsdUridine_synth_RsuA/RluA"/>
</dbReference>
<dbReference type="EMBL" id="MFNE01000010">
    <property type="protein sequence ID" value="OGG96761.1"/>
    <property type="molecule type" value="Genomic_DNA"/>
</dbReference>
<dbReference type="Gene3D" id="3.10.290.10">
    <property type="entry name" value="RNA-binding S4 domain"/>
    <property type="match status" value="1"/>
</dbReference>
<dbReference type="NCBIfam" id="TIGR00093">
    <property type="entry name" value="pseudouridine synthase"/>
    <property type="match status" value="1"/>
</dbReference>
<dbReference type="FunFam" id="3.10.290.10:FF:000003">
    <property type="entry name" value="Pseudouridine synthase"/>
    <property type="match status" value="1"/>
</dbReference>
<reference evidence="8 9" key="1">
    <citation type="journal article" date="2016" name="Nat. Commun.">
        <title>Thousands of microbial genomes shed light on interconnected biogeochemical processes in an aquifer system.</title>
        <authorList>
            <person name="Anantharaman K."/>
            <person name="Brown C.T."/>
            <person name="Hug L.A."/>
            <person name="Sharon I."/>
            <person name="Castelle C.J."/>
            <person name="Probst A.J."/>
            <person name="Thomas B.C."/>
            <person name="Singh A."/>
            <person name="Wilkins M.J."/>
            <person name="Karaoz U."/>
            <person name="Brodie E.L."/>
            <person name="Williams K.H."/>
            <person name="Hubbard S.S."/>
            <person name="Banfield J.F."/>
        </authorList>
    </citation>
    <scope>NUCLEOTIDE SEQUENCE [LARGE SCALE GENOMIC DNA]</scope>
</reference>
<dbReference type="CDD" id="cd00165">
    <property type="entry name" value="S4"/>
    <property type="match status" value="1"/>
</dbReference>
<feature type="domain" description="RNA-binding S4" evidence="7">
    <location>
        <begin position="3"/>
        <end position="68"/>
    </location>
</feature>
<dbReference type="PROSITE" id="PS50889">
    <property type="entry name" value="S4"/>
    <property type="match status" value="1"/>
</dbReference>
<dbReference type="PROSITE" id="PS01149">
    <property type="entry name" value="PSI_RSU"/>
    <property type="match status" value="1"/>
</dbReference>
<comment type="catalytic activity">
    <reaction evidence="3">
        <text>uridine(35) in tRNA(Tyr) = pseudouridine(35) in tRNA(Tyr)</text>
        <dbReference type="Rhea" id="RHEA:60556"/>
        <dbReference type="Rhea" id="RHEA-COMP:15607"/>
        <dbReference type="Rhea" id="RHEA-COMP:15608"/>
        <dbReference type="ChEBI" id="CHEBI:65314"/>
        <dbReference type="ChEBI" id="CHEBI:65315"/>
    </reaction>
</comment>
<evidence type="ECO:0000259" key="7">
    <source>
        <dbReference type="SMART" id="SM00363"/>
    </source>
</evidence>
<name>A0A1F6GF69_9PROT</name>
<dbReference type="InterPro" id="IPR036986">
    <property type="entry name" value="S4_RNA-bd_sf"/>
</dbReference>
<dbReference type="InterPro" id="IPR020094">
    <property type="entry name" value="TruA/RsuA/RluB/E/F_N"/>
</dbReference>
<dbReference type="InterPro" id="IPR002942">
    <property type="entry name" value="S4_RNA-bd"/>
</dbReference>
<dbReference type="InterPro" id="IPR050343">
    <property type="entry name" value="RsuA_PseudoU_synthase"/>
</dbReference>
<dbReference type="InterPro" id="IPR020103">
    <property type="entry name" value="PsdUridine_synth_cat_dom_sf"/>
</dbReference>
<evidence type="ECO:0000313" key="9">
    <source>
        <dbReference type="Proteomes" id="UP000178449"/>
    </source>
</evidence>
<evidence type="ECO:0000256" key="3">
    <source>
        <dbReference type="ARBA" id="ARBA00036390"/>
    </source>
</evidence>
<dbReference type="SMART" id="SM00363">
    <property type="entry name" value="S4"/>
    <property type="match status" value="1"/>
</dbReference>
<sequence>MSERLQKVIAQAGLASRRHAEDLITNGMVTVNGYLVTELGTKVDPERDHIEVEGKRLTKSRAARKVYAIYKPKSCMTTLSDPQGRPTIVDYFPKIKERLFPVGRLDWDAEGLILVTNDGDFANRLMHPAAHIWKEYLVKVKGNIPPGLLKKMEPGPVVEGKTRMPCKLRLLHHKGDKSWLVVELQEGIKNQIKLMFREVGFPVLKIKRYRIGSVELLDMRPGQCRRLSEGDLHDLLELGEL</sequence>
<dbReference type="GO" id="GO:0003723">
    <property type="term" value="F:RNA binding"/>
    <property type="evidence" value="ECO:0007669"/>
    <property type="project" value="UniProtKB-KW"/>
</dbReference>
<protein>
    <recommendedName>
        <fullName evidence="6">Pseudouridine synthase</fullName>
        <ecNumber evidence="6">5.4.99.-</ecNumber>
    </recommendedName>
</protein>
<dbReference type="Pfam" id="PF00849">
    <property type="entry name" value="PseudoU_synth_2"/>
    <property type="match status" value="1"/>
</dbReference>
<dbReference type="GO" id="GO:0160138">
    <property type="term" value="F:23S rRNA pseudouridine(2604) synthase activity"/>
    <property type="evidence" value="ECO:0007669"/>
    <property type="project" value="UniProtKB-EC"/>
</dbReference>
<dbReference type="InterPro" id="IPR042092">
    <property type="entry name" value="PsdUridine_s_RsuA/RluB/E/F_cat"/>
</dbReference>
<dbReference type="SUPFAM" id="SSF55174">
    <property type="entry name" value="Alpha-L RNA-binding motif"/>
    <property type="match status" value="1"/>
</dbReference>
<keyword evidence="2 6" id="KW-0413">Isomerase</keyword>
<gene>
    <name evidence="8" type="ORF">A2527_04190</name>
</gene>
<evidence type="ECO:0000256" key="5">
    <source>
        <dbReference type="PROSITE-ProRule" id="PRU00182"/>
    </source>
</evidence>
<dbReference type="PANTHER" id="PTHR47683:SF2">
    <property type="entry name" value="RNA-BINDING S4 DOMAIN-CONTAINING PROTEIN"/>
    <property type="match status" value="1"/>
</dbReference>
<evidence type="ECO:0000256" key="1">
    <source>
        <dbReference type="ARBA" id="ARBA00008348"/>
    </source>
</evidence>
<organism evidence="8 9">
    <name type="scientific">Candidatus Lambdaproteobacteria bacterium RIFOXYD2_FULL_50_16</name>
    <dbReference type="NCBI Taxonomy" id="1817772"/>
    <lineage>
        <taxon>Bacteria</taxon>
        <taxon>Pseudomonadati</taxon>
        <taxon>Pseudomonadota</taxon>
        <taxon>Candidatus Lambdaproteobacteria</taxon>
    </lineage>
</organism>
<dbReference type="Pfam" id="PF01479">
    <property type="entry name" value="S4"/>
    <property type="match status" value="1"/>
</dbReference>
<dbReference type="Proteomes" id="UP000178449">
    <property type="component" value="Unassembled WGS sequence"/>
</dbReference>
<dbReference type="AlphaFoldDB" id="A0A1F6GF69"/>
<dbReference type="STRING" id="1817772.A2527_04190"/>
<dbReference type="Gene3D" id="3.30.70.1560">
    <property type="entry name" value="Alpha-L RNA-binding motif"/>
    <property type="match status" value="1"/>
</dbReference>
<evidence type="ECO:0000256" key="4">
    <source>
        <dbReference type="ARBA" id="ARBA00036535"/>
    </source>
</evidence>
<dbReference type="InterPro" id="IPR018496">
    <property type="entry name" value="PsdUridine_synth_RsuA/RluB_CS"/>
</dbReference>
<dbReference type="SUPFAM" id="SSF55120">
    <property type="entry name" value="Pseudouridine synthase"/>
    <property type="match status" value="1"/>
</dbReference>
<dbReference type="Gene3D" id="3.30.70.580">
    <property type="entry name" value="Pseudouridine synthase I, catalytic domain, N-terminal subdomain"/>
    <property type="match status" value="1"/>
</dbReference>
<comment type="caution">
    <text evidence="8">The sequence shown here is derived from an EMBL/GenBank/DDBJ whole genome shotgun (WGS) entry which is preliminary data.</text>
</comment>
<proteinExistence type="inferred from homology"/>
<comment type="catalytic activity">
    <reaction evidence="4">
        <text>uridine(2604) in 23S rRNA = pseudouridine(2604) in 23S rRNA</text>
        <dbReference type="Rhea" id="RHEA:38875"/>
        <dbReference type="Rhea" id="RHEA-COMP:10093"/>
        <dbReference type="Rhea" id="RHEA-COMP:10094"/>
        <dbReference type="ChEBI" id="CHEBI:65314"/>
        <dbReference type="ChEBI" id="CHEBI:65315"/>
        <dbReference type="EC" id="5.4.99.21"/>
    </reaction>
</comment>